<keyword evidence="1" id="KW-0812">Transmembrane</keyword>
<evidence type="ECO:0000313" key="2">
    <source>
        <dbReference type="EMBL" id="KAJ3653799.1"/>
    </source>
</evidence>
<comment type="caution">
    <text evidence="2">The sequence shown here is derived from an EMBL/GenBank/DDBJ whole genome shotgun (WGS) entry which is preliminary data.</text>
</comment>
<evidence type="ECO:0000313" key="3">
    <source>
        <dbReference type="Proteomes" id="UP001168821"/>
    </source>
</evidence>
<reference evidence="2" key="1">
    <citation type="journal article" date="2023" name="G3 (Bethesda)">
        <title>Whole genome assemblies of Zophobas morio and Tenebrio molitor.</title>
        <authorList>
            <person name="Kaur S."/>
            <person name="Stinson S.A."/>
            <person name="diCenzo G.C."/>
        </authorList>
    </citation>
    <scope>NUCLEOTIDE SEQUENCE</scope>
    <source>
        <strain evidence="2">QUZm001</strain>
    </source>
</reference>
<proteinExistence type="predicted"/>
<feature type="transmembrane region" description="Helical" evidence="1">
    <location>
        <begin position="20"/>
        <end position="37"/>
    </location>
</feature>
<sequence length="88" mass="9895">MRRSAGPSRNPAFVIQTVDIYLYCWLYALCISSPVVVSTRDLREALKAAILWSLPLRGRVVEDASKLLSLGFHTGDPITNQRHHFLQG</sequence>
<protein>
    <submittedName>
        <fullName evidence="2">Uncharacterized protein</fullName>
    </submittedName>
</protein>
<keyword evidence="1" id="KW-0472">Membrane</keyword>
<gene>
    <name evidence="2" type="ORF">Zmor_013032</name>
</gene>
<accession>A0AA38MF74</accession>
<name>A0AA38MF74_9CUCU</name>
<dbReference type="Proteomes" id="UP001168821">
    <property type="component" value="Unassembled WGS sequence"/>
</dbReference>
<keyword evidence="3" id="KW-1185">Reference proteome</keyword>
<organism evidence="2 3">
    <name type="scientific">Zophobas morio</name>
    <dbReference type="NCBI Taxonomy" id="2755281"/>
    <lineage>
        <taxon>Eukaryota</taxon>
        <taxon>Metazoa</taxon>
        <taxon>Ecdysozoa</taxon>
        <taxon>Arthropoda</taxon>
        <taxon>Hexapoda</taxon>
        <taxon>Insecta</taxon>
        <taxon>Pterygota</taxon>
        <taxon>Neoptera</taxon>
        <taxon>Endopterygota</taxon>
        <taxon>Coleoptera</taxon>
        <taxon>Polyphaga</taxon>
        <taxon>Cucujiformia</taxon>
        <taxon>Tenebrionidae</taxon>
        <taxon>Zophobas</taxon>
    </lineage>
</organism>
<evidence type="ECO:0000256" key="1">
    <source>
        <dbReference type="SAM" id="Phobius"/>
    </source>
</evidence>
<dbReference type="AlphaFoldDB" id="A0AA38MF74"/>
<dbReference type="EMBL" id="JALNTZ010000004">
    <property type="protein sequence ID" value="KAJ3653799.1"/>
    <property type="molecule type" value="Genomic_DNA"/>
</dbReference>
<keyword evidence="1" id="KW-1133">Transmembrane helix</keyword>